<evidence type="ECO:0008006" key="4">
    <source>
        <dbReference type="Google" id="ProtNLM"/>
    </source>
</evidence>
<reference evidence="2 3" key="1">
    <citation type="submission" date="2021-12" db="EMBL/GenBank/DDBJ databases">
        <title>Discovery of the Pendulisporaceae a myxobacterial family with distinct sporulation behavior and unique specialized metabolism.</title>
        <authorList>
            <person name="Garcia R."/>
            <person name="Popoff A."/>
            <person name="Bader C.D."/>
            <person name="Loehr J."/>
            <person name="Walesch S."/>
            <person name="Walt C."/>
            <person name="Boldt J."/>
            <person name="Bunk B."/>
            <person name="Haeckl F.J.F.P.J."/>
            <person name="Gunesch A.P."/>
            <person name="Birkelbach J."/>
            <person name="Nuebel U."/>
            <person name="Pietschmann T."/>
            <person name="Bach T."/>
            <person name="Mueller R."/>
        </authorList>
    </citation>
    <scope>NUCLEOTIDE SEQUENCE [LARGE SCALE GENOMIC DNA]</scope>
    <source>
        <strain evidence="2 3">MSr11954</strain>
    </source>
</reference>
<feature type="chain" id="PRO_5046645932" description="Tryptophan synthase alpha chain" evidence="1">
    <location>
        <begin position="22"/>
        <end position="407"/>
    </location>
</feature>
<keyword evidence="1" id="KW-0732">Signal</keyword>
<gene>
    <name evidence="2" type="ORF">LZC94_35895</name>
</gene>
<accession>A0ABZ2LVQ5</accession>
<evidence type="ECO:0000256" key="1">
    <source>
        <dbReference type="SAM" id="SignalP"/>
    </source>
</evidence>
<sequence length="407" mass="40644">MKNRFMPGVAIAAALLLPVLTYGCSDSDSGNPLCCNEFKVGATVDVNIGPVQAQVAAQAVADVSGIASAAIDDLTTACRGIAQDLDAPKTEQDKIAAEKDRTKQMRAWCSLAARQIGSFKGSATLKIDAKPPQCEASISAKADCQAKCSVDGKCDIKANPPTCTGGKLEISCKGSCSASGSARVSCEGKCEGTCQGSCTAKVTPIQCQGKCEGKCSAQADGSGNGAQADGSCSGYCSGTCSGGTADVKCEGTCNGSCSASCKAEANVAVKCDGKCDTDYEPISCTGGKLEGGCKVDAKCDANCDASVQAKASCTPPSVNITFNADADGKIARLGATLKANLPIIFSLSAKLKDLGALTGTISGNISAVADVKPACIPTLVAAAGQAVNNVGEAFKATGDISGSVGIN</sequence>
<protein>
    <recommendedName>
        <fullName evidence="4">Tryptophan synthase alpha chain</fullName>
    </recommendedName>
</protein>
<dbReference type="EMBL" id="CP089984">
    <property type="protein sequence ID" value="WXB13215.1"/>
    <property type="molecule type" value="Genomic_DNA"/>
</dbReference>
<dbReference type="RefSeq" id="WP_394822835.1">
    <property type="nucleotide sequence ID" value="NZ_CP089984.1"/>
</dbReference>
<dbReference type="Proteomes" id="UP001370348">
    <property type="component" value="Chromosome"/>
</dbReference>
<proteinExistence type="predicted"/>
<dbReference type="PROSITE" id="PS51257">
    <property type="entry name" value="PROKAR_LIPOPROTEIN"/>
    <property type="match status" value="1"/>
</dbReference>
<evidence type="ECO:0000313" key="2">
    <source>
        <dbReference type="EMBL" id="WXB13215.1"/>
    </source>
</evidence>
<organism evidence="2 3">
    <name type="scientific">Pendulispora albinea</name>
    <dbReference type="NCBI Taxonomy" id="2741071"/>
    <lineage>
        <taxon>Bacteria</taxon>
        <taxon>Pseudomonadati</taxon>
        <taxon>Myxococcota</taxon>
        <taxon>Myxococcia</taxon>
        <taxon>Myxococcales</taxon>
        <taxon>Sorangiineae</taxon>
        <taxon>Pendulisporaceae</taxon>
        <taxon>Pendulispora</taxon>
    </lineage>
</organism>
<feature type="signal peptide" evidence="1">
    <location>
        <begin position="1"/>
        <end position="21"/>
    </location>
</feature>
<evidence type="ECO:0000313" key="3">
    <source>
        <dbReference type="Proteomes" id="UP001370348"/>
    </source>
</evidence>
<keyword evidence="3" id="KW-1185">Reference proteome</keyword>
<name>A0ABZ2LVQ5_9BACT</name>